<keyword evidence="2" id="KW-0732">Signal</keyword>
<gene>
    <name evidence="3" type="ORF">IF651_03760</name>
</gene>
<organism evidence="3 4">
    <name type="scientific">Cellulosimicrobium arenosum</name>
    <dbReference type="NCBI Taxonomy" id="2708133"/>
    <lineage>
        <taxon>Bacteria</taxon>
        <taxon>Bacillati</taxon>
        <taxon>Actinomycetota</taxon>
        <taxon>Actinomycetes</taxon>
        <taxon>Micrococcales</taxon>
        <taxon>Promicromonosporaceae</taxon>
        <taxon>Cellulosimicrobium</taxon>
    </lineage>
</organism>
<sequence length="252" mass="26482">MRPRTSPLAVRPTARTLLLVVSLASSLTACSMVGQDPVGGTDTSGPSASAEPSTEQSPEPSPEPSLIGTYDEGYELGYTHGSGTGAKATPAFLTERTAEFRRGYDAGYTTGKDEADSAATNPVTSFGSTMEWEDGLELTVTNDGPFTPSEWAAVGDYPTYLSFTFTVTNGTSTTWTSSGSTQISSGGVAGDEVYDSDQDYGGSPDGPVLPGQSISWQQGFGVNDPDDLTMSASVDWDHVEVIYTTVEDAWTF</sequence>
<evidence type="ECO:0000313" key="4">
    <source>
        <dbReference type="Proteomes" id="UP000610846"/>
    </source>
</evidence>
<reference evidence="3" key="1">
    <citation type="journal article" date="2018" name="Curr. Microbiol.">
        <title>Cellulosimicrobium arenosum sp. nov., Isolated from Marine Sediment Sand.</title>
        <authorList>
            <person name="Oh M."/>
            <person name="Kim J.H."/>
            <person name="Yoon J.H."/>
            <person name="Schumann P."/>
            <person name="Kim W."/>
        </authorList>
    </citation>
    <scope>NUCLEOTIDE SEQUENCE</scope>
    <source>
        <strain evidence="3">KCTC 49039</strain>
    </source>
</reference>
<feature type="chain" id="PRO_5038933255" evidence="2">
    <location>
        <begin position="32"/>
        <end position="252"/>
    </location>
</feature>
<comment type="caution">
    <text evidence="3">The sequence shown here is derived from an EMBL/GenBank/DDBJ whole genome shotgun (WGS) entry which is preliminary data.</text>
</comment>
<feature type="signal peptide" evidence="2">
    <location>
        <begin position="1"/>
        <end position="31"/>
    </location>
</feature>
<feature type="compositionally biased region" description="Low complexity" evidence="1">
    <location>
        <begin position="175"/>
        <end position="186"/>
    </location>
</feature>
<evidence type="ECO:0000256" key="2">
    <source>
        <dbReference type="SAM" id="SignalP"/>
    </source>
</evidence>
<evidence type="ECO:0000313" key="3">
    <source>
        <dbReference type="EMBL" id="MBD8078175.1"/>
    </source>
</evidence>
<dbReference type="EMBL" id="JACYHB010000002">
    <property type="protein sequence ID" value="MBD8078175.1"/>
    <property type="molecule type" value="Genomic_DNA"/>
</dbReference>
<dbReference type="PROSITE" id="PS51257">
    <property type="entry name" value="PROKAR_LIPOPROTEIN"/>
    <property type="match status" value="1"/>
</dbReference>
<dbReference type="AlphaFoldDB" id="A0A927IZ20"/>
<dbReference type="RefSeq" id="WP_191827742.1">
    <property type="nucleotide sequence ID" value="NZ_JACYHB010000002.1"/>
</dbReference>
<keyword evidence="4" id="KW-1185">Reference proteome</keyword>
<name>A0A927IZ20_9MICO</name>
<evidence type="ECO:0000256" key="1">
    <source>
        <dbReference type="SAM" id="MobiDB-lite"/>
    </source>
</evidence>
<reference evidence="3" key="2">
    <citation type="submission" date="2020-09" db="EMBL/GenBank/DDBJ databases">
        <authorList>
            <person name="Yu Y."/>
        </authorList>
    </citation>
    <scope>NUCLEOTIDE SEQUENCE</scope>
    <source>
        <strain evidence="3">KCTC 49039</strain>
    </source>
</reference>
<accession>A0A927IZ20</accession>
<protein>
    <submittedName>
        <fullName evidence="3">Uncharacterized protein</fullName>
    </submittedName>
</protein>
<proteinExistence type="predicted"/>
<feature type="region of interest" description="Disordered" evidence="1">
    <location>
        <begin position="34"/>
        <end position="90"/>
    </location>
</feature>
<dbReference type="Proteomes" id="UP000610846">
    <property type="component" value="Unassembled WGS sequence"/>
</dbReference>
<feature type="region of interest" description="Disordered" evidence="1">
    <location>
        <begin position="175"/>
        <end position="214"/>
    </location>
</feature>
<feature type="compositionally biased region" description="Low complexity" evidence="1">
    <location>
        <begin position="46"/>
        <end position="58"/>
    </location>
</feature>